<evidence type="ECO:0000313" key="1">
    <source>
        <dbReference type="EMBL" id="MCL6294817.1"/>
    </source>
</evidence>
<dbReference type="InterPro" id="IPR034122">
    <property type="entry name" value="Retropepsin-like_bacterial"/>
</dbReference>
<keyword evidence="2" id="KW-1185">Reference proteome</keyword>
<sequence length="396" mass="44735">MKKTISIVFLCIVIQSFGQKNIFKKDLITPKNYYTEINFDFISEKIIVPVIIENKTYRFLLDTGAPNLISEKLQNAIKTTSIKSINIKDSSNKQNSLEVVSIPQITFGNVIFKNCPALVDKSKSNLIFDCFEIDGFIGSNMLQKSIVQIDLKEKIIRLTDAKKKLTLNKKNATKLYLIGGQKSPYIWINLKGETNAREQLLIDTGMKGFYDLSLKNFGILQKNNIFKVNNKGFGSKSIGLFGAADNNRHYRVTADTFKVNNTIFKNVVTETTNDNNSRIGAEILKYGMVTIDFLNKKFYFNSYKPTIDLQEKVLGFSPTIINNKLVVGIVWDEELKKVISFGDEIIKLNTLDVGSIPVCDFITAKALYNKNDTIELTIKNSEGLLKTVNVKKTLPK</sequence>
<organism evidence="1 2">
    <name type="scientific">Jejuia spongiicola</name>
    <dbReference type="NCBI Taxonomy" id="2942207"/>
    <lineage>
        <taxon>Bacteria</taxon>
        <taxon>Pseudomonadati</taxon>
        <taxon>Bacteroidota</taxon>
        <taxon>Flavobacteriia</taxon>
        <taxon>Flavobacteriales</taxon>
        <taxon>Flavobacteriaceae</taxon>
        <taxon>Jejuia</taxon>
    </lineage>
</organism>
<dbReference type="SUPFAM" id="SSF50630">
    <property type="entry name" value="Acid proteases"/>
    <property type="match status" value="1"/>
</dbReference>
<accession>A0ABT0QCW2</accession>
<dbReference type="Pfam" id="PF13650">
    <property type="entry name" value="Asp_protease_2"/>
    <property type="match status" value="1"/>
</dbReference>
<evidence type="ECO:0000313" key="2">
    <source>
        <dbReference type="Proteomes" id="UP001165381"/>
    </source>
</evidence>
<name>A0ABT0QCW2_9FLAO</name>
<gene>
    <name evidence="1" type="ORF">M3P09_07420</name>
</gene>
<comment type="caution">
    <text evidence="1">The sequence shown here is derived from an EMBL/GenBank/DDBJ whole genome shotgun (WGS) entry which is preliminary data.</text>
</comment>
<dbReference type="Proteomes" id="UP001165381">
    <property type="component" value="Unassembled WGS sequence"/>
</dbReference>
<dbReference type="InterPro" id="IPR021109">
    <property type="entry name" value="Peptidase_aspartic_dom_sf"/>
</dbReference>
<dbReference type="EMBL" id="JAMFLZ010000003">
    <property type="protein sequence ID" value="MCL6294817.1"/>
    <property type="molecule type" value="Genomic_DNA"/>
</dbReference>
<proteinExistence type="predicted"/>
<protein>
    <submittedName>
        <fullName evidence="1">Retroviral-like aspartic protease family protein</fullName>
    </submittedName>
</protein>
<reference evidence="1" key="1">
    <citation type="submission" date="2022-05" db="EMBL/GenBank/DDBJ databases">
        <authorList>
            <person name="Park J.-S."/>
        </authorList>
    </citation>
    <scope>NUCLEOTIDE SEQUENCE</scope>
    <source>
        <strain evidence="1">2012CJ34-3</strain>
    </source>
</reference>
<dbReference type="CDD" id="cd05483">
    <property type="entry name" value="retropepsin_like_bacteria"/>
    <property type="match status" value="1"/>
</dbReference>
<dbReference type="RefSeq" id="WP_249972618.1">
    <property type="nucleotide sequence ID" value="NZ_JAMFLZ010000003.1"/>
</dbReference>
<dbReference type="Gene3D" id="2.40.70.10">
    <property type="entry name" value="Acid Proteases"/>
    <property type="match status" value="1"/>
</dbReference>